<proteinExistence type="predicted"/>
<feature type="compositionally biased region" description="Polar residues" evidence="1">
    <location>
        <begin position="271"/>
        <end position="283"/>
    </location>
</feature>
<comment type="caution">
    <text evidence="2">The sequence shown here is derived from an EMBL/GenBank/DDBJ whole genome shotgun (WGS) entry which is preliminary data.</text>
</comment>
<feature type="compositionally biased region" description="Basic and acidic residues" evidence="1">
    <location>
        <begin position="236"/>
        <end position="249"/>
    </location>
</feature>
<accession>A0ABV2T8W8</accession>
<keyword evidence="3" id="KW-1185">Reference proteome</keyword>
<organism evidence="2 3">
    <name type="scientific">Chitinophaga defluvii</name>
    <dbReference type="NCBI Taxonomy" id="3163343"/>
    <lineage>
        <taxon>Bacteria</taxon>
        <taxon>Pseudomonadati</taxon>
        <taxon>Bacteroidota</taxon>
        <taxon>Chitinophagia</taxon>
        <taxon>Chitinophagales</taxon>
        <taxon>Chitinophagaceae</taxon>
        <taxon>Chitinophaga</taxon>
    </lineage>
</organism>
<dbReference type="RefSeq" id="WP_354661995.1">
    <property type="nucleotide sequence ID" value="NZ_JBEXAC010000002.1"/>
</dbReference>
<protein>
    <recommendedName>
        <fullName evidence="4">DUF3945 domain-containing protein</fullName>
    </recommendedName>
</protein>
<reference evidence="2 3" key="1">
    <citation type="submission" date="2024-06" db="EMBL/GenBank/DDBJ databases">
        <title>Chitinophaga defluvii sp. nov., isolated from municipal sewage.</title>
        <authorList>
            <person name="Zhang L."/>
        </authorList>
    </citation>
    <scope>NUCLEOTIDE SEQUENCE [LARGE SCALE GENOMIC DNA]</scope>
    <source>
        <strain evidence="2 3">H8</strain>
    </source>
</reference>
<evidence type="ECO:0000313" key="3">
    <source>
        <dbReference type="Proteomes" id="UP001549749"/>
    </source>
</evidence>
<gene>
    <name evidence="2" type="ORF">ABR189_18730</name>
</gene>
<evidence type="ECO:0000313" key="2">
    <source>
        <dbReference type="EMBL" id="MET6999431.1"/>
    </source>
</evidence>
<dbReference type="EMBL" id="JBEXAC010000002">
    <property type="protein sequence ID" value="MET6999431.1"/>
    <property type="molecule type" value="Genomic_DNA"/>
</dbReference>
<feature type="region of interest" description="Disordered" evidence="1">
    <location>
        <begin position="236"/>
        <end position="303"/>
    </location>
</feature>
<sequence>MNQEIENVEKVKKRVYYAGFGTMFHNEIDQAAAAGTPRINPSTEFAIQDASLFDPNKIQAGILKATPDITISDENKMYYNGYLAVLEREGETPIRQWFKSTDRINVDEAYRLMSDTKHPRAILKEYLGEDNRPYKAYVQLDFSQKTKNDNYFLRHYPDFDLMSKLREYDFEGMKGQYKSASRVLSSGGGIELVPVNREKYETVFIILNPTHSTLTIMDKSGDILEHDQFRTLAAREQRRVEQEQKEPRGIRQSNVRFVAQNGPSESKDAGQVQQPEIGTSPTNEVKKNSRTVKPAAEKKGRHL</sequence>
<dbReference type="Proteomes" id="UP001549749">
    <property type="component" value="Unassembled WGS sequence"/>
</dbReference>
<evidence type="ECO:0000256" key="1">
    <source>
        <dbReference type="SAM" id="MobiDB-lite"/>
    </source>
</evidence>
<evidence type="ECO:0008006" key="4">
    <source>
        <dbReference type="Google" id="ProtNLM"/>
    </source>
</evidence>
<name>A0ABV2T8W8_9BACT</name>